<feature type="non-terminal residue" evidence="1">
    <location>
        <position position="295"/>
    </location>
</feature>
<evidence type="ECO:0000313" key="2">
    <source>
        <dbReference type="Proteomes" id="UP000693946"/>
    </source>
</evidence>
<organism evidence="1 2">
    <name type="scientific">Solea senegalensis</name>
    <name type="common">Senegalese sole</name>
    <dbReference type="NCBI Taxonomy" id="28829"/>
    <lineage>
        <taxon>Eukaryota</taxon>
        <taxon>Metazoa</taxon>
        <taxon>Chordata</taxon>
        <taxon>Craniata</taxon>
        <taxon>Vertebrata</taxon>
        <taxon>Euteleostomi</taxon>
        <taxon>Actinopterygii</taxon>
        <taxon>Neopterygii</taxon>
        <taxon>Teleostei</taxon>
        <taxon>Neoteleostei</taxon>
        <taxon>Acanthomorphata</taxon>
        <taxon>Carangaria</taxon>
        <taxon>Pleuronectiformes</taxon>
        <taxon>Pleuronectoidei</taxon>
        <taxon>Soleidae</taxon>
        <taxon>Solea</taxon>
    </lineage>
</organism>
<reference evidence="1 2" key="1">
    <citation type="journal article" date="2021" name="Sci. Rep.">
        <title>Chromosome anchoring in Senegalese sole (Solea senegalensis) reveals sex-associated markers and genome rearrangements in flatfish.</title>
        <authorList>
            <person name="Guerrero-Cozar I."/>
            <person name="Gomez-Garrido J."/>
            <person name="Berbel C."/>
            <person name="Martinez-Blanch J.F."/>
            <person name="Alioto T."/>
            <person name="Claros M.G."/>
            <person name="Gagnaire P.A."/>
            <person name="Manchado M."/>
        </authorList>
    </citation>
    <scope>NUCLEOTIDE SEQUENCE [LARGE SCALE GENOMIC DNA]</scope>
    <source>
        <strain evidence="1">Sse05_10M</strain>
    </source>
</reference>
<dbReference type="EMBL" id="JAGKHQ010000553">
    <property type="protein sequence ID" value="KAG7467647.1"/>
    <property type="molecule type" value="Genomic_DNA"/>
</dbReference>
<evidence type="ECO:0000313" key="1">
    <source>
        <dbReference type="EMBL" id="KAG7467647.1"/>
    </source>
</evidence>
<name>A0AAV6PJU5_SOLSE</name>
<comment type="caution">
    <text evidence="1">The sequence shown here is derived from an EMBL/GenBank/DDBJ whole genome shotgun (WGS) entry which is preliminary data.</text>
</comment>
<dbReference type="Proteomes" id="UP000693946">
    <property type="component" value="Unassembled WGS sequence"/>
</dbReference>
<sequence length="295" mass="32193">MLFSCPIWKNLANVLKNDFQGVSISRWNCVHLLPGSTSISASASVYYFGELLVVSNVSLTSSIVMSVLTTNIQVSSTSLRFQESKLVSECYGFGDEYTCSCTDSYMWVNDICYTYGCCNGTDCKITGPTNISLCTAKVKVLINGSIKTDFHLSSAQVSMVRNAFRQLSGNEDVNFTTTSAPTAKFETALSVKATVSKFKEIMTSLESNLGAPGVLALKVEGLVNIESPSSTVFYKTSVHFNCTFDTDTAQEKKVWHFYKNTVATILNTGSVVTLNHTCDKQGNLQCTSVNLKEVT</sequence>
<proteinExistence type="predicted"/>
<protein>
    <submittedName>
        <fullName evidence="1">Uncharacterized protein</fullName>
    </submittedName>
</protein>
<keyword evidence="2" id="KW-1185">Reference proteome</keyword>
<gene>
    <name evidence="1" type="ORF">JOB18_029812</name>
</gene>
<accession>A0AAV6PJU5</accession>
<dbReference type="AlphaFoldDB" id="A0AAV6PJU5"/>